<keyword evidence="2" id="KW-1185">Reference proteome</keyword>
<name>A0A822Z7D5_NELNU</name>
<reference evidence="1 2" key="1">
    <citation type="journal article" date="2020" name="Mol. Biol. Evol.">
        <title>Distinct Expression and Methylation Patterns for Genes with Different Fates following a Single Whole-Genome Duplication in Flowering Plants.</title>
        <authorList>
            <person name="Shi T."/>
            <person name="Rahmani R.S."/>
            <person name="Gugger P.F."/>
            <person name="Wang M."/>
            <person name="Li H."/>
            <person name="Zhang Y."/>
            <person name="Li Z."/>
            <person name="Wang Q."/>
            <person name="Van de Peer Y."/>
            <person name="Marchal K."/>
            <person name="Chen J."/>
        </authorList>
    </citation>
    <scope>NUCLEOTIDE SEQUENCE [LARGE SCALE GENOMIC DNA]</scope>
    <source>
        <tissue evidence="1">Leaf</tissue>
    </source>
</reference>
<sequence>MSVRGERKIDVRDGRPFLSSWKRGREVEELLKSLMEEGSREERRKKMG</sequence>
<proteinExistence type="predicted"/>
<accession>A0A822Z7D5</accession>
<protein>
    <submittedName>
        <fullName evidence="1">Uncharacterized protein</fullName>
    </submittedName>
</protein>
<dbReference type="EMBL" id="DUZY01000005">
    <property type="protein sequence ID" value="DAD38866.1"/>
    <property type="molecule type" value="Genomic_DNA"/>
</dbReference>
<organism evidence="1 2">
    <name type="scientific">Nelumbo nucifera</name>
    <name type="common">Sacred lotus</name>
    <dbReference type="NCBI Taxonomy" id="4432"/>
    <lineage>
        <taxon>Eukaryota</taxon>
        <taxon>Viridiplantae</taxon>
        <taxon>Streptophyta</taxon>
        <taxon>Embryophyta</taxon>
        <taxon>Tracheophyta</taxon>
        <taxon>Spermatophyta</taxon>
        <taxon>Magnoliopsida</taxon>
        <taxon>Proteales</taxon>
        <taxon>Nelumbonaceae</taxon>
        <taxon>Nelumbo</taxon>
    </lineage>
</organism>
<comment type="caution">
    <text evidence="1">The sequence shown here is derived from an EMBL/GenBank/DDBJ whole genome shotgun (WGS) entry which is preliminary data.</text>
</comment>
<dbReference type="Proteomes" id="UP000607653">
    <property type="component" value="Unassembled WGS sequence"/>
</dbReference>
<dbReference type="AlphaFoldDB" id="A0A822Z7D5"/>
<evidence type="ECO:0000313" key="1">
    <source>
        <dbReference type="EMBL" id="DAD38866.1"/>
    </source>
</evidence>
<gene>
    <name evidence="1" type="ORF">HUJ06_013188</name>
</gene>
<evidence type="ECO:0000313" key="2">
    <source>
        <dbReference type="Proteomes" id="UP000607653"/>
    </source>
</evidence>